<protein>
    <submittedName>
        <fullName evidence="3">Uncharacterized protein LOC116298050 isoform X1</fullName>
    </submittedName>
</protein>
<dbReference type="Pfam" id="PF05960">
    <property type="entry name" value="DUF885"/>
    <property type="match status" value="1"/>
</dbReference>
<dbReference type="RefSeq" id="XP_031562251.1">
    <property type="nucleotide sequence ID" value="XM_031706391.1"/>
</dbReference>
<dbReference type="InParanoid" id="A0A6P8I465"/>
<dbReference type="OrthoDB" id="10285524at2759"/>
<reference evidence="3" key="1">
    <citation type="submission" date="2025-08" db="UniProtKB">
        <authorList>
            <consortium name="RefSeq"/>
        </authorList>
    </citation>
    <scope>IDENTIFICATION</scope>
    <source>
        <tissue evidence="3">Tentacle</tissue>
    </source>
</reference>
<keyword evidence="1" id="KW-0812">Transmembrane</keyword>
<accession>A0A6P8I465</accession>
<dbReference type="KEGG" id="aten:116298050"/>
<dbReference type="PANTHER" id="PTHR33361">
    <property type="entry name" value="GLR0591 PROTEIN"/>
    <property type="match status" value="1"/>
</dbReference>
<keyword evidence="2" id="KW-1185">Reference proteome</keyword>
<keyword evidence="1" id="KW-0472">Membrane</keyword>
<dbReference type="PROSITE" id="PS51257">
    <property type="entry name" value="PROKAR_LIPOPROTEIN"/>
    <property type="match status" value="1"/>
</dbReference>
<proteinExistence type="predicted"/>
<gene>
    <name evidence="3" type="primary">LOC116298050</name>
</gene>
<dbReference type="InterPro" id="IPR010281">
    <property type="entry name" value="DUF885"/>
</dbReference>
<feature type="transmembrane region" description="Helical" evidence="1">
    <location>
        <begin position="7"/>
        <end position="29"/>
    </location>
</feature>
<evidence type="ECO:0000313" key="2">
    <source>
        <dbReference type="Proteomes" id="UP000515163"/>
    </source>
</evidence>
<evidence type="ECO:0000256" key="1">
    <source>
        <dbReference type="SAM" id="Phobius"/>
    </source>
</evidence>
<dbReference type="GeneID" id="116298050"/>
<dbReference type="AlphaFoldDB" id="A0A6P8I465"/>
<dbReference type="PANTHER" id="PTHR33361:SF2">
    <property type="entry name" value="DUF885 DOMAIN-CONTAINING PROTEIN"/>
    <property type="match status" value="1"/>
</dbReference>
<dbReference type="Proteomes" id="UP000515163">
    <property type="component" value="Unplaced"/>
</dbReference>
<name>A0A6P8I465_ACTTE</name>
<keyword evidence="1" id="KW-1133">Transmembrane helix</keyword>
<organism evidence="2 3">
    <name type="scientific">Actinia tenebrosa</name>
    <name type="common">Australian red waratah sea anemone</name>
    <dbReference type="NCBI Taxonomy" id="6105"/>
    <lineage>
        <taxon>Eukaryota</taxon>
        <taxon>Metazoa</taxon>
        <taxon>Cnidaria</taxon>
        <taxon>Anthozoa</taxon>
        <taxon>Hexacorallia</taxon>
        <taxon>Actiniaria</taxon>
        <taxon>Actiniidae</taxon>
        <taxon>Actinia</taxon>
    </lineage>
</organism>
<sequence>MTKNSIRIIVCVALVVAGIACIISGIILLHEKSVASCHKDHYSPKASSILPVTCNYSQEALRVGLPEFLQKVQDTFYDLHPEKIYLKPNVLKKEILEKFQGYDPSPAKIKLTTDKSFELLAEIKGKKITKQLLKPRERKALSQVMHYLQHVFGMPYDGNYYTGYYLLGPGFFCVEMQSICTFTRLFSHWIVPPSSVNEVQILLNKIKTLNHTFSQYRQNLIDGVRAGMVRDIDDCKRGLHSFFVFYRNMNKVEDVMRQRIAKGLTRDSTLDKLSKEEKEKWFTKYNKTVKQDIRDHVLKYIGEPLYKLITYLKTTYLEHCLPVNESSGLSGLPLTHVYINGSKTNQLTYPYLPTGQRLNGSKAYESIMPYFTTSDITPNEVHDLGLKMINKLYAQVLELARNETHTSNTTQAKEMFARKLNDSSMFYGADLIPEIESNATAHERCTSSSSAKTYCPVRYKAMQRLVKDLYKVMSLMDSKTVEMFYFTGSKHTTPNCPVDVIIQYSPQFLIEQYHGIYPDCHSSSRVSIPFHVRRLGPKYGKWTMIGHEARPGHHTQTQGLLEHFRDLCGGVIGWLDTMTRYTAFNEGWAVYAEYPLIPVDMEMYANKPMYKYGMLRGQLWRAIRLVVDTGLHYKGFSHQKALQYFQEYMWETSDVMQQEVMRYQSVPGQATAYMVGQQHIIKLREHAQKELGKSFNLKDFHYHILKHGSTPLSYLTESIDEYIRCTKNIKDVGCEYVLTREGLGKPEGSDYITNIDVDSNFIHMTESYY</sequence>
<evidence type="ECO:0000313" key="3">
    <source>
        <dbReference type="RefSeq" id="XP_031562251.1"/>
    </source>
</evidence>